<comment type="similarity">
    <text evidence="1">Belongs to the DsrF/TusC family.</text>
</comment>
<dbReference type="AlphaFoldDB" id="A0AAX2S0K1"/>
<dbReference type="PANTHER" id="PTHR38780">
    <property type="entry name" value="PROTEIN TUSC"/>
    <property type="match status" value="1"/>
</dbReference>
<dbReference type="GO" id="GO:0016740">
    <property type="term" value="F:transferase activity"/>
    <property type="evidence" value="ECO:0007669"/>
    <property type="project" value="UniProtKB-KW"/>
</dbReference>
<dbReference type="SUPFAM" id="SSF75169">
    <property type="entry name" value="DsrEFH-like"/>
    <property type="match status" value="1"/>
</dbReference>
<proteinExistence type="inferred from homology"/>
<protein>
    <submittedName>
        <fullName evidence="2">Sulfurtransferase complex subunit TusC</fullName>
        <ecNumber evidence="2">2.8.1.-</ecNumber>
    </submittedName>
</protein>
<dbReference type="Pfam" id="PF02635">
    <property type="entry name" value="DsrE"/>
    <property type="match status" value="1"/>
</dbReference>
<dbReference type="Proteomes" id="UP000297565">
    <property type="component" value="Unassembled WGS sequence"/>
</dbReference>
<dbReference type="Gene3D" id="3.40.1260.10">
    <property type="entry name" value="DsrEFH-like"/>
    <property type="match status" value="1"/>
</dbReference>
<dbReference type="EMBL" id="SNRV01000032">
    <property type="protein sequence ID" value="TEW28032.1"/>
    <property type="molecule type" value="Genomic_DNA"/>
</dbReference>
<dbReference type="PANTHER" id="PTHR38780:SF1">
    <property type="entry name" value="PROTEIN TUSC"/>
    <property type="match status" value="1"/>
</dbReference>
<comment type="caution">
    <text evidence="2">The sequence shown here is derived from an EMBL/GenBank/DDBJ whole genome shotgun (WGS) entry which is preliminary data.</text>
</comment>
<sequence>MIKLAFIFRQAPHGSSISREGLDALLAATAFCNEDEIAVFFLEDGVFNLLNQQKPEIILQKDFISTFKLLDLYEIEQRYICRQSCEKYQLNSQDFIISCQKIDRTLLLQKLNQAEKILTF</sequence>
<gene>
    <name evidence="2" type="primary">tusC</name>
    <name evidence="2" type="ORF">E2R48_09270</name>
</gene>
<keyword evidence="2" id="KW-0808">Transferase</keyword>
<dbReference type="NCBIfam" id="TIGR03010">
    <property type="entry name" value="sulf_tusC_dsrF"/>
    <property type="match status" value="1"/>
</dbReference>
<dbReference type="EC" id="2.8.1.-" evidence="2"/>
<organism evidence="2 3">
    <name type="scientific">Histophilus somni</name>
    <name type="common">Haemophilus somnus</name>
    <dbReference type="NCBI Taxonomy" id="731"/>
    <lineage>
        <taxon>Bacteria</taxon>
        <taxon>Pseudomonadati</taxon>
        <taxon>Pseudomonadota</taxon>
        <taxon>Gammaproteobacteria</taxon>
        <taxon>Pasteurellales</taxon>
        <taxon>Pasteurellaceae</taxon>
        <taxon>Histophilus</taxon>
    </lineage>
</organism>
<accession>A0AAX2S0K1</accession>
<dbReference type="InterPro" id="IPR003787">
    <property type="entry name" value="Sulphur_relay_DsrE/F-like"/>
</dbReference>
<evidence type="ECO:0000313" key="2">
    <source>
        <dbReference type="EMBL" id="TEW28032.1"/>
    </source>
</evidence>
<dbReference type="RefSeq" id="WP_132995497.1">
    <property type="nucleotide sequence ID" value="NZ_CP042983.1"/>
</dbReference>
<evidence type="ECO:0000313" key="3">
    <source>
        <dbReference type="Proteomes" id="UP000297565"/>
    </source>
</evidence>
<dbReference type="InterPro" id="IPR017462">
    <property type="entry name" value="Sulphur_relay_TusC/DsrF"/>
</dbReference>
<evidence type="ECO:0000256" key="1">
    <source>
        <dbReference type="ARBA" id="ARBA00005996"/>
    </source>
</evidence>
<dbReference type="NCBIfam" id="NF001238">
    <property type="entry name" value="PRK00211.1"/>
    <property type="match status" value="1"/>
</dbReference>
<name>A0AAX2S0K1_HISSO</name>
<dbReference type="InterPro" id="IPR027396">
    <property type="entry name" value="DsrEFH-like"/>
</dbReference>
<reference evidence="2 3" key="1">
    <citation type="submission" date="2019-03" db="EMBL/GenBank/DDBJ databases">
        <title>Horizontal Gene Transfer Machinery in Histophilus somni.</title>
        <authorList>
            <person name="Mostafa Nazari M."/>
            <person name="Liljebjelke K."/>
        </authorList>
    </citation>
    <scope>NUCLEOTIDE SEQUENCE [LARGE SCALE GENOMIC DNA]</scope>
    <source>
        <strain evidence="2 3">UOC-EPH-KLM-04</strain>
    </source>
</reference>